<evidence type="ECO:0000256" key="6">
    <source>
        <dbReference type="ARBA" id="ARBA00023022"/>
    </source>
</evidence>
<name>A0ABS6Q5A6_9PSED</name>
<comment type="similarity">
    <text evidence="1">Belongs to the colicin/pyosin nuclease family.</text>
</comment>
<evidence type="ECO:0000256" key="5">
    <source>
        <dbReference type="ARBA" id="ARBA00022801"/>
    </source>
</evidence>
<keyword evidence="2" id="KW-0929">Antimicrobial</keyword>
<dbReference type="InterPro" id="IPR003615">
    <property type="entry name" value="HNH_nuc"/>
</dbReference>
<keyword evidence="5" id="KW-0378">Hydrolase</keyword>
<evidence type="ECO:0000256" key="4">
    <source>
        <dbReference type="ARBA" id="ARBA00022759"/>
    </source>
</evidence>
<evidence type="ECO:0000256" key="3">
    <source>
        <dbReference type="ARBA" id="ARBA00022722"/>
    </source>
</evidence>
<keyword evidence="7" id="KW-0078">Bacteriocin</keyword>
<reference evidence="9 10" key="1">
    <citation type="journal article" date="2020" name="Microorganisms">
        <title>Reliable Identification of Environmental Pseudomonas Isolates Using the rpoD Gene.</title>
        <authorList>
            <consortium name="The Broad Institute Genome Sequencing Platform"/>
            <person name="Girard L."/>
            <person name="Lood C."/>
            <person name="Rokni-Zadeh H."/>
            <person name="van Noort V."/>
            <person name="Lavigne R."/>
            <person name="De Mot R."/>
        </authorList>
    </citation>
    <scope>NUCLEOTIDE SEQUENCE [LARGE SCALE GENOMIC DNA]</scope>
    <source>
        <strain evidence="9 10">RD9SR1</strain>
    </source>
</reference>
<evidence type="ECO:0000256" key="1">
    <source>
        <dbReference type="ARBA" id="ARBA00006811"/>
    </source>
</evidence>
<dbReference type="Pfam" id="PF21431">
    <property type="entry name" value="Col-Pyo_DNase"/>
    <property type="match status" value="1"/>
</dbReference>
<dbReference type="InterPro" id="IPR016128">
    <property type="entry name" value="Pyosin/cloacin_T_dom"/>
</dbReference>
<gene>
    <name evidence="9" type="ORF">HU760_002025</name>
</gene>
<dbReference type="SUPFAM" id="SSF69369">
    <property type="entry name" value="Cloacin translocation domain"/>
    <property type="match status" value="1"/>
</dbReference>
<evidence type="ECO:0000313" key="10">
    <source>
        <dbReference type="Proteomes" id="UP000609530"/>
    </source>
</evidence>
<dbReference type="InterPro" id="IPR036302">
    <property type="entry name" value="Pyosin/cloacin_T_dom_sf"/>
</dbReference>
<sequence>MEKLYVSTRIRRASRQHCKMLPVFHQSRNIFGATTAYRLAIWRRPDLLKCRATLSTQYVDLDKLYGHMRHTPTRIDVTLKLDTARSPLPHKQELLDLKQQVSAFNATHVQSWPTEKANVARLLAASDRSLTAAFDEQLYLAALAGRPPSSTPVIFNAWAASTRHPLVLATSRGGVAHFESVWEPFGKLLSKAAVRLLESSLTVALRYAPLMFYSARLGDGERMGVTVPLASMTAGADLTQQANRLAGQTLELPLRMNAVPSGEQTEVYLVNTDGNAVLRDVRVRQAQWDSAVKAYRFTADGPGGATLLWHPATPPSSLGKLDLHSGAYVGGQPIVEEVQKHYPGRLIVPQQADIRSFPERPELHIDDYVIIFPADSGLAPIYVMLRSPRNIPGVASGNGVLTPDRVLDAASTAAGAPIPVGRRIKLEIHHKHEIASGGAVYDLDNLVLMTPRVHIDHHKESNQ</sequence>
<keyword evidence="10" id="KW-1185">Reference proteome</keyword>
<evidence type="ECO:0000256" key="2">
    <source>
        <dbReference type="ARBA" id="ARBA00022529"/>
    </source>
</evidence>
<dbReference type="EMBL" id="JABWRZ020000001">
    <property type="protein sequence ID" value="MBV4489368.1"/>
    <property type="molecule type" value="Genomic_DNA"/>
</dbReference>
<protein>
    <submittedName>
        <fullName evidence="9">S-type pyocin domain-containing protein</fullName>
    </submittedName>
</protein>
<dbReference type="InterPro" id="IPR044925">
    <property type="entry name" value="His-Me_finger_sf"/>
</dbReference>
<keyword evidence="4" id="KW-0255">Endonuclease</keyword>
<dbReference type="Proteomes" id="UP000609530">
    <property type="component" value="Unassembled WGS sequence"/>
</dbReference>
<evidence type="ECO:0000313" key="9">
    <source>
        <dbReference type="EMBL" id="MBV4489368.1"/>
    </source>
</evidence>
<keyword evidence="6" id="KW-0044">Antibiotic</keyword>
<keyword evidence="3" id="KW-0540">Nuclease</keyword>
<dbReference type="InterPro" id="IPR037146">
    <property type="entry name" value="Colicin/pyocin_DNase_dom_sf"/>
</dbReference>
<dbReference type="Pfam" id="PF06958">
    <property type="entry name" value="Pyocin_S"/>
    <property type="match status" value="1"/>
</dbReference>
<dbReference type="Gene3D" id="3.90.540.10">
    <property type="entry name" value="Colicin/pyocin, DNase domain"/>
    <property type="match status" value="1"/>
</dbReference>
<evidence type="ECO:0000259" key="8">
    <source>
        <dbReference type="Pfam" id="PF06958"/>
    </source>
</evidence>
<evidence type="ECO:0000256" key="7">
    <source>
        <dbReference type="ARBA" id="ARBA00023048"/>
    </source>
</evidence>
<proteinExistence type="inferred from homology"/>
<comment type="caution">
    <text evidence="9">The sequence shown here is derived from an EMBL/GenBank/DDBJ whole genome shotgun (WGS) entry which is preliminary data.</text>
</comment>
<feature type="domain" description="Pyosin/cloacin translocation" evidence="8">
    <location>
        <begin position="245"/>
        <end position="384"/>
    </location>
</feature>
<dbReference type="CDD" id="cd00085">
    <property type="entry name" value="HNHc"/>
    <property type="match status" value="1"/>
</dbReference>
<dbReference type="SUPFAM" id="SSF54060">
    <property type="entry name" value="His-Me finger endonucleases"/>
    <property type="match status" value="1"/>
</dbReference>
<organism evidence="9 10">
    <name type="scientific">Pseudomonas oryzicola</name>
    <dbReference type="NCBI Taxonomy" id="485876"/>
    <lineage>
        <taxon>Bacteria</taxon>
        <taxon>Pseudomonadati</taxon>
        <taxon>Pseudomonadota</taxon>
        <taxon>Gammaproteobacteria</taxon>
        <taxon>Pseudomonadales</taxon>
        <taxon>Pseudomonadaceae</taxon>
        <taxon>Pseudomonas</taxon>
    </lineage>
</organism>
<accession>A0ABS6Q5A6</accession>